<keyword evidence="2" id="KW-1185">Reference proteome</keyword>
<accession>A0ABR2T6L7</accession>
<evidence type="ECO:0000313" key="1">
    <source>
        <dbReference type="EMBL" id="KAK9033133.1"/>
    </source>
</evidence>
<dbReference type="Proteomes" id="UP001396334">
    <property type="component" value="Unassembled WGS sequence"/>
</dbReference>
<proteinExistence type="predicted"/>
<organism evidence="1 2">
    <name type="scientific">Hibiscus sabdariffa</name>
    <name type="common">roselle</name>
    <dbReference type="NCBI Taxonomy" id="183260"/>
    <lineage>
        <taxon>Eukaryota</taxon>
        <taxon>Viridiplantae</taxon>
        <taxon>Streptophyta</taxon>
        <taxon>Embryophyta</taxon>
        <taxon>Tracheophyta</taxon>
        <taxon>Spermatophyta</taxon>
        <taxon>Magnoliopsida</taxon>
        <taxon>eudicotyledons</taxon>
        <taxon>Gunneridae</taxon>
        <taxon>Pentapetalae</taxon>
        <taxon>rosids</taxon>
        <taxon>malvids</taxon>
        <taxon>Malvales</taxon>
        <taxon>Malvaceae</taxon>
        <taxon>Malvoideae</taxon>
        <taxon>Hibiscus</taxon>
    </lineage>
</organism>
<protein>
    <submittedName>
        <fullName evidence="1">Uncharacterized protein</fullName>
    </submittedName>
</protein>
<dbReference type="EMBL" id="JBBPBN010000008">
    <property type="protein sequence ID" value="KAK9033133.1"/>
    <property type="molecule type" value="Genomic_DNA"/>
</dbReference>
<comment type="caution">
    <text evidence="1">The sequence shown here is derived from an EMBL/GenBank/DDBJ whole genome shotgun (WGS) entry which is preliminary data.</text>
</comment>
<name>A0ABR2T6L7_9ROSI</name>
<gene>
    <name evidence="1" type="ORF">V6N11_018170</name>
</gene>
<evidence type="ECO:0000313" key="2">
    <source>
        <dbReference type="Proteomes" id="UP001396334"/>
    </source>
</evidence>
<reference evidence="1 2" key="1">
    <citation type="journal article" date="2024" name="G3 (Bethesda)">
        <title>Genome assembly of Hibiscus sabdariffa L. provides insights into metabolisms of medicinal natural products.</title>
        <authorList>
            <person name="Kim T."/>
        </authorList>
    </citation>
    <scope>NUCLEOTIDE SEQUENCE [LARGE SCALE GENOMIC DNA]</scope>
    <source>
        <strain evidence="1">TK-2024</strain>
        <tissue evidence="1">Old leaves</tissue>
    </source>
</reference>
<sequence>MVVASLGKIDNKENIPRFSSKTPTLVLKKPLSSNKIKRSLENPFKTLPISFFPKSVQPRFNPIQLLKFWFLMLNVGKRELKMSLDRFSIRLVWCIKVATSDNSSFRSIC</sequence>